<protein>
    <recommendedName>
        <fullName evidence="3">Lipoprotein</fullName>
    </recommendedName>
</protein>
<dbReference type="Proteomes" id="UP000013963">
    <property type="component" value="Chromosome"/>
</dbReference>
<accession>R4U343</accession>
<dbReference type="STRING" id="1276229.SSYRP_v1c02110"/>
<keyword evidence="2" id="KW-1185">Reference proteome</keyword>
<dbReference type="EMBL" id="CP005078">
    <property type="protein sequence ID" value="AGM25807.1"/>
    <property type="molecule type" value="Genomic_DNA"/>
</dbReference>
<name>R4U343_9MOLU</name>
<proteinExistence type="predicted"/>
<dbReference type="PATRIC" id="fig|1276229.3.peg.211"/>
<organism evidence="1 2">
    <name type="scientific">Spiroplasma syrphidicola EA-1</name>
    <dbReference type="NCBI Taxonomy" id="1276229"/>
    <lineage>
        <taxon>Bacteria</taxon>
        <taxon>Bacillati</taxon>
        <taxon>Mycoplasmatota</taxon>
        <taxon>Mollicutes</taxon>
        <taxon>Entomoplasmatales</taxon>
        <taxon>Spiroplasmataceae</taxon>
        <taxon>Spiroplasma</taxon>
    </lineage>
</organism>
<dbReference type="RefSeq" id="WP_016340466.1">
    <property type="nucleotide sequence ID" value="NC_021284.1"/>
</dbReference>
<dbReference type="AlphaFoldDB" id="R4U343"/>
<sequence>MRKLLSVLTSFTIGTTSITSVVACGADNGKTVPMFIYNGTNEFTHNPSPDEKRGIQNAFGSGKDADDKAYETMLNNGSFLPSGLLQLVLPLMYGINLSKDNWTSQKGAHWTEEQLNSSLSQRKDDLIANAGTDEQKELWTNFFNNYSTTDDSYFTQIGIVANDNPNIVNDDKSVTQTTPNFTRSGEKEWVKPPKEGDKFVQTPNSLRVLAPVAKAIDWLNDSADYNKGKDQVDKSTKYQSTRYAFIQMKDVKVTFEFTNKDKIYTFSAVAHNLTGVANYIVYKNPNNAKEYAHQWFFIGYSFYDLATRQDDDYHKFNVTIPGLQLGTEVALGYVLKGDDKGIVDDETEKTIKDQGTLPLVTKEYSFPEFSWEIDPTSIKAFK</sequence>
<dbReference type="HOGENOM" id="CLU_721424_0_0_14"/>
<evidence type="ECO:0000313" key="1">
    <source>
        <dbReference type="EMBL" id="AGM25807.1"/>
    </source>
</evidence>
<dbReference type="PROSITE" id="PS51257">
    <property type="entry name" value="PROKAR_LIPOPROTEIN"/>
    <property type="match status" value="1"/>
</dbReference>
<dbReference type="OrthoDB" id="387625at2"/>
<evidence type="ECO:0008006" key="3">
    <source>
        <dbReference type="Google" id="ProtNLM"/>
    </source>
</evidence>
<gene>
    <name evidence="1" type="ORF">SSYRP_v1c02110</name>
</gene>
<dbReference type="KEGG" id="ssyr:SSYRP_v1c02110"/>
<reference evidence="1 2" key="1">
    <citation type="journal article" date="2013" name="Genome Biol. Evol.">
        <title>Complete genomes of two dipteran-associated spiroplasmas provided insights into the origin, dynamics, and impacts of viral invasion in spiroplasma.</title>
        <authorList>
            <person name="Ku C."/>
            <person name="Lo W.S."/>
            <person name="Chen L.L."/>
            <person name="Kuo C.H."/>
        </authorList>
    </citation>
    <scope>NUCLEOTIDE SEQUENCE [LARGE SCALE GENOMIC DNA]</scope>
    <source>
        <strain evidence="1">EA-1</strain>
    </source>
</reference>
<evidence type="ECO:0000313" key="2">
    <source>
        <dbReference type="Proteomes" id="UP000013963"/>
    </source>
</evidence>